<dbReference type="InterPro" id="IPR008952">
    <property type="entry name" value="Tetraspanin_EC2_sf"/>
</dbReference>
<evidence type="ECO:0000256" key="4">
    <source>
        <dbReference type="ARBA" id="ARBA00023136"/>
    </source>
</evidence>
<name>A0A3Q0J2V4_DIACI</name>
<dbReference type="PaxDb" id="121845-A0A3Q0J2V4"/>
<reference evidence="6" key="1">
    <citation type="submission" date="2025-08" db="UniProtKB">
        <authorList>
            <consortium name="RefSeq"/>
        </authorList>
    </citation>
    <scope>IDENTIFICATION</scope>
</reference>
<dbReference type="CDD" id="cd03127">
    <property type="entry name" value="tetraspanin_LEL"/>
    <property type="match status" value="1"/>
</dbReference>
<dbReference type="InterPro" id="IPR018499">
    <property type="entry name" value="Tetraspanin/Peripherin"/>
</dbReference>
<evidence type="ECO:0000313" key="6">
    <source>
        <dbReference type="RefSeq" id="XP_026681278.1"/>
    </source>
</evidence>
<dbReference type="Gene3D" id="1.10.1450.10">
    <property type="entry name" value="Tetraspanin"/>
    <property type="match status" value="1"/>
</dbReference>
<sequence length="88" mass="9843">MSRALQVYPRDPVAMQAVDTLQYQLSCCGVQSSADWQFILQNSSDVITYPNSCCGAPVLRQGHYECARVWPNGCLDKLDSFQSSRHVT</sequence>
<gene>
    <name evidence="6" type="primary">LOC113468515</name>
</gene>
<keyword evidence="5" id="KW-1185">Reference proteome</keyword>
<evidence type="ECO:0000256" key="3">
    <source>
        <dbReference type="ARBA" id="ARBA00022989"/>
    </source>
</evidence>
<dbReference type="AlphaFoldDB" id="A0A3Q0J2V4"/>
<dbReference type="SUPFAM" id="SSF48652">
    <property type="entry name" value="Tetraspanin"/>
    <property type="match status" value="1"/>
</dbReference>
<keyword evidence="4" id="KW-0472">Membrane</keyword>
<dbReference type="GO" id="GO:0016020">
    <property type="term" value="C:membrane"/>
    <property type="evidence" value="ECO:0007669"/>
    <property type="project" value="UniProtKB-SubCell"/>
</dbReference>
<dbReference type="Proteomes" id="UP000079169">
    <property type="component" value="Unplaced"/>
</dbReference>
<proteinExistence type="predicted"/>
<organism evidence="5 6">
    <name type="scientific">Diaphorina citri</name>
    <name type="common">Asian citrus psyllid</name>
    <dbReference type="NCBI Taxonomy" id="121845"/>
    <lineage>
        <taxon>Eukaryota</taxon>
        <taxon>Metazoa</taxon>
        <taxon>Ecdysozoa</taxon>
        <taxon>Arthropoda</taxon>
        <taxon>Hexapoda</taxon>
        <taxon>Insecta</taxon>
        <taxon>Pterygota</taxon>
        <taxon>Neoptera</taxon>
        <taxon>Paraneoptera</taxon>
        <taxon>Hemiptera</taxon>
        <taxon>Sternorrhyncha</taxon>
        <taxon>Psylloidea</taxon>
        <taxon>Psyllidae</taxon>
        <taxon>Diaphorininae</taxon>
        <taxon>Diaphorina</taxon>
    </lineage>
</organism>
<dbReference type="Pfam" id="PF00335">
    <property type="entry name" value="Tetraspanin"/>
    <property type="match status" value="1"/>
</dbReference>
<evidence type="ECO:0000256" key="2">
    <source>
        <dbReference type="ARBA" id="ARBA00022692"/>
    </source>
</evidence>
<dbReference type="RefSeq" id="XP_026681278.1">
    <property type="nucleotide sequence ID" value="XM_026825477.1"/>
</dbReference>
<accession>A0A3Q0J2V4</accession>
<keyword evidence="2" id="KW-0812">Transmembrane</keyword>
<evidence type="ECO:0000313" key="5">
    <source>
        <dbReference type="Proteomes" id="UP000079169"/>
    </source>
</evidence>
<comment type="subcellular location">
    <subcellularLocation>
        <location evidence="1">Membrane</location>
        <topology evidence="1">Multi-pass membrane protein</topology>
    </subcellularLocation>
</comment>
<dbReference type="KEGG" id="dci:113468515"/>
<keyword evidence="3" id="KW-1133">Transmembrane helix</keyword>
<protein>
    <submittedName>
        <fullName evidence="6">Tetraspanin-11-like</fullName>
    </submittedName>
</protein>
<dbReference type="GeneID" id="113468515"/>
<evidence type="ECO:0000256" key="1">
    <source>
        <dbReference type="ARBA" id="ARBA00004141"/>
    </source>
</evidence>